<feature type="transmembrane region" description="Helical" evidence="7">
    <location>
        <begin position="112"/>
        <end position="131"/>
    </location>
</feature>
<dbReference type="Gene3D" id="1.10.3720.10">
    <property type="entry name" value="MetI-like"/>
    <property type="match status" value="1"/>
</dbReference>
<keyword evidence="9" id="KW-0762">Sugar transport</keyword>
<feature type="transmembrane region" description="Helical" evidence="7">
    <location>
        <begin position="79"/>
        <end position="100"/>
    </location>
</feature>
<evidence type="ECO:0000256" key="4">
    <source>
        <dbReference type="ARBA" id="ARBA00022692"/>
    </source>
</evidence>
<dbReference type="RefSeq" id="WP_004628117.1">
    <property type="nucleotide sequence ID" value="NZ_AORV01000052.1"/>
</dbReference>
<dbReference type="SUPFAM" id="SSF161098">
    <property type="entry name" value="MetI-like"/>
    <property type="match status" value="1"/>
</dbReference>
<keyword evidence="5 7" id="KW-1133">Transmembrane helix</keyword>
<evidence type="ECO:0000313" key="10">
    <source>
        <dbReference type="Proteomes" id="UP000014155"/>
    </source>
</evidence>
<comment type="subcellular location">
    <subcellularLocation>
        <location evidence="1 7">Cell membrane</location>
        <topology evidence="1 7">Multi-pass membrane protein</topology>
    </subcellularLocation>
</comment>
<dbReference type="Pfam" id="PF00528">
    <property type="entry name" value="BPD_transp_1"/>
    <property type="match status" value="1"/>
</dbReference>
<dbReference type="InterPro" id="IPR000515">
    <property type="entry name" value="MetI-like"/>
</dbReference>
<evidence type="ECO:0000256" key="3">
    <source>
        <dbReference type="ARBA" id="ARBA00022475"/>
    </source>
</evidence>
<keyword evidence="6 7" id="KW-0472">Membrane</keyword>
<evidence type="ECO:0000256" key="2">
    <source>
        <dbReference type="ARBA" id="ARBA00022448"/>
    </source>
</evidence>
<dbReference type="PROSITE" id="PS50928">
    <property type="entry name" value="ABC_TM1"/>
    <property type="match status" value="1"/>
</dbReference>
<dbReference type="STRING" id="1195236.CTER_3664"/>
<gene>
    <name evidence="9" type="ORF">CTER_3664</name>
</gene>
<dbReference type="PANTHER" id="PTHR43744:SF9">
    <property type="entry name" value="POLYGALACTURONAN_RHAMNOGALACTURONAN TRANSPORT SYSTEM PERMEASE PROTEIN YTCP"/>
    <property type="match status" value="1"/>
</dbReference>
<keyword evidence="10" id="KW-1185">Reference proteome</keyword>
<dbReference type="EMBL" id="AORV01000052">
    <property type="protein sequence ID" value="EMS70534.1"/>
    <property type="molecule type" value="Genomic_DNA"/>
</dbReference>
<protein>
    <submittedName>
        <fullName evidence="9">ABC-type sugar transport system, permease component</fullName>
    </submittedName>
</protein>
<dbReference type="InterPro" id="IPR035906">
    <property type="entry name" value="MetI-like_sf"/>
</dbReference>
<dbReference type="GO" id="GO:0005886">
    <property type="term" value="C:plasma membrane"/>
    <property type="evidence" value="ECO:0007669"/>
    <property type="project" value="UniProtKB-SubCell"/>
</dbReference>
<evidence type="ECO:0000256" key="7">
    <source>
        <dbReference type="RuleBase" id="RU363032"/>
    </source>
</evidence>
<keyword evidence="4 7" id="KW-0812">Transmembrane</keyword>
<dbReference type="GO" id="GO:0055085">
    <property type="term" value="P:transmembrane transport"/>
    <property type="evidence" value="ECO:0007669"/>
    <property type="project" value="InterPro"/>
</dbReference>
<dbReference type="Proteomes" id="UP000014155">
    <property type="component" value="Unassembled WGS sequence"/>
</dbReference>
<evidence type="ECO:0000256" key="1">
    <source>
        <dbReference type="ARBA" id="ARBA00004651"/>
    </source>
</evidence>
<feature type="domain" description="ABC transmembrane type-1" evidence="8">
    <location>
        <begin position="75"/>
        <end position="279"/>
    </location>
</feature>
<keyword evidence="2 7" id="KW-0813">Transport</keyword>
<comment type="caution">
    <text evidence="9">The sequence shown here is derived from an EMBL/GenBank/DDBJ whole genome shotgun (WGS) entry which is preliminary data.</text>
</comment>
<evidence type="ECO:0000259" key="8">
    <source>
        <dbReference type="PROSITE" id="PS50928"/>
    </source>
</evidence>
<dbReference type="PANTHER" id="PTHR43744">
    <property type="entry name" value="ABC TRANSPORTER PERMEASE PROTEIN MG189-RELATED-RELATED"/>
    <property type="match status" value="1"/>
</dbReference>
<feature type="transmembrane region" description="Helical" evidence="7">
    <location>
        <begin position="185"/>
        <end position="210"/>
    </location>
</feature>
<reference evidence="9 10" key="1">
    <citation type="journal article" date="2013" name="Genome Announc.">
        <title>Draft Genome Sequence of the Cellulolytic, Mesophilic, Anaerobic Bacterium Clostridium termitidis Strain CT1112 (DSM 5398).</title>
        <authorList>
            <person name="Lal S."/>
            <person name="Ramachandran U."/>
            <person name="Zhang X."/>
            <person name="Munir R."/>
            <person name="Sparling R."/>
            <person name="Levin D.B."/>
        </authorList>
    </citation>
    <scope>NUCLEOTIDE SEQUENCE [LARGE SCALE GENOMIC DNA]</scope>
    <source>
        <strain evidence="9 10">CT1112</strain>
    </source>
</reference>
<feature type="transmembrane region" description="Helical" evidence="7">
    <location>
        <begin position="262"/>
        <end position="279"/>
    </location>
</feature>
<feature type="transmembrane region" description="Helical" evidence="7">
    <location>
        <begin position="12"/>
        <end position="35"/>
    </location>
</feature>
<proteinExistence type="inferred from homology"/>
<evidence type="ECO:0000313" key="9">
    <source>
        <dbReference type="EMBL" id="EMS70534.1"/>
    </source>
</evidence>
<accession>S0FN26</accession>
<dbReference type="CDD" id="cd06261">
    <property type="entry name" value="TM_PBP2"/>
    <property type="match status" value="1"/>
</dbReference>
<organism evidence="9 10">
    <name type="scientific">Ruminiclostridium cellobioparum subsp. termitidis CT1112</name>
    <dbReference type="NCBI Taxonomy" id="1195236"/>
    <lineage>
        <taxon>Bacteria</taxon>
        <taxon>Bacillati</taxon>
        <taxon>Bacillota</taxon>
        <taxon>Clostridia</taxon>
        <taxon>Eubacteriales</taxon>
        <taxon>Oscillospiraceae</taxon>
        <taxon>Ruminiclostridium</taxon>
    </lineage>
</organism>
<comment type="similarity">
    <text evidence="7">Belongs to the binding-protein-dependent transport system permease family.</text>
</comment>
<sequence>MVQSKTLGSKIFKVFLYILMAVLTLSCLYPIWYAFCLSISSKVASNSGMVTLYPVGFSLRSYTEIMGDWKFFHSFWVSIQRAGLGTVVSMLVMILMGYPLSKTKEQYKPRNILMWVVIFCMVFNGGTIPWYMTMVNYKMIDNIWGLVLCGGLPVFNLILIMNFFRNLPQDLEEAAVVDGAGPWKILFGIVVPCSKPVLATIVLFTSVGYWNEFFQGLVLSSGDKHYPLQTYIQQMVVNVQAASMSPDQAKLMNELSNKSLDAAKVFIAMIPMLVVYPFLQKYFVTGIMLGAVKE</sequence>
<dbReference type="eggNOG" id="COG0395">
    <property type="taxonomic scope" value="Bacteria"/>
</dbReference>
<evidence type="ECO:0000256" key="5">
    <source>
        <dbReference type="ARBA" id="ARBA00022989"/>
    </source>
</evidence>
<evidence type="ECO:0000256" key="6">
    <source>
        <dbReference type="ARBA" id="ARBA00023136"/>
    </source>
</evidence>
<dbReference type="PATRIC" id="fig|1195236.3.peg.3882"/>
<dbReference type="AlphaFoldDB" id="S0FN26"/>
<keyword evidence="3" id="KW-1003">Cell membrane</keyword>
<name>S0FN26_RUMCE</name>
<dbReference type="PROSITE" id="PS51257">
    <property type="entry name" value="PROKAR_LIPOPROTEIN"/>
    <property type="match status" value="1"/>
</dbReference>
<feature type="transmembrane region" description="Helical" evidence="7">
    <location>
        <begin position="143"/>
        <end position="164"/>
    </location>
</feature>